<dbReference type="EMBL" id="KE525332">
    <property type="protein sequence ID" value="KFB47693.1"/>
    <property type="molecule type" value="Genomic_DNA"/>
</dbReference>
<organism evidence="2">
    <name type="scientific">Anopheles sinensis</name>
    <name type="common">Mosquito</name>
    <dbReference type="NCBI Taxonomy" id="74873"/>
    <lineage>
        <taxon>Eukaryota</taxon>
        <taxon>Metazoa</taxon>
        <taxon>Ecdysozoa</taxon>
        <taxon>Arthropoda</taxon>
        <taxon>Hexapoda</taxon>
        <taxon>Insecta</taxon>
        <taxon>Pterygota</taxon>
        <taxon>Neoptera</taxon>
        <taxon>Endopterygota</taxon>
        <taxon>Diptera</taxon>
        <taxon>Nematocera</taxon>
        <taxon>Culicoidea</taxon>
        <taxon>Culicidae</taxon>
        <taxon>Anophelinae</taxon>
        <taxon>Anopheles</taxon>
    </lineage>
</organism>
<dbReference type="Proteomes" id="UP000030765">
    <property type="component" value="Unassembled WGS sequence"/>
</dbReference>
<evidence type="ECO:0000313" key="2">
    <source>
        <dbReference type="EMBL" id="KFB47693.1"/>
    </source>
</evidence>
<reference evidence="2 4" key="1">
    <citation type="journal article" date="2014" name="BMC Genomics">
        <title>Genome sequence of Anopheles sinensis provides insight into genetics basis of mosquito competence for malaria parasites.</title>
        <authorList>
            <person name="Zhou D."/>
            <person name="Zhang D."/>
            <person name="Ding G."/>
            <person name="Shi L."/>
            <person name="Hou Q."/>
            <person name="Ye Y."/>
            <person name="Xu Y."/>
            <person name="Zhou H."/>
            <person name="Xiong C."/>
            <person name="Li S."/>
            <person name="Yu J."/>
            <person name="Hong S."/>
            <person name="Yu X."/>
            <person name="Zou P."/>
            <person name="Chen C."/>
            <person name="Chang X."/>
            <person name="Wang W."/>
            <person name="Lv Y."/>
            <person name="Sun Y."/>
            <person name="Ma L."/>
            <person name="Shen B."/>
            <person name="Zhu C."/>
        </authorList>
    </citation>
    <scope>NUCLEOTIDE SEQUENCE [LARGE SCALE GENOMIC DNA]</scope>
</reference>
<keyword evidence="1" id="KW-0732">Signal</keyword>
<reference evidence="3" key="2">
    <citation type="submission" date="2020-05" db="UniProtKB">
        <authorList>
            <consortium name="EnsemblMetazoa"/>
        </authorList>
    </citation>
    <scope>IDENTIFICATION</scope>
</reference>
<sequence length="122" mass="12622">MPLCLEAFGAIFTLPFAVSLAASCEPTAADAGPVGGGNSAAISQKLNAPDFPDSGSPAQLGQFAKRWQRVGELDRLVGKTSRAASRLSVADISINRASRYSALAASPGFRPVYVRGENGRVA</sequence>
<name>A0A084WBU9_ANOSI</name>
<dbReference type="VEuPathDB" id="VectorBase:ASIC015741"/>
<evidence type="ECO:0000313" key="4">
    <source>
        <dbReference type="Proteomes" id="UP000030765"/>
    </source>
</evidence>
<accession>A0A084WBU9</accession>
<feature type="signal peptide" evidence="1">
    <location>
        <begin position="1"/>
        <end position="21"/>
    </location>
</feature>
<protein>
    <submittedName>
        <fullName evidence="2 3">Uncharacterized protein</fullName>
    </submittedName>
</protein>
<keyword evidence="4" id="KW-1185">Reference proteome</keyword>
<evidence type="ECO:0000256" key="1">
    <source>
        <dbReference type="SAM" id="SignalP"/>
    </source>
</evidence>
<evidence type="ECO:0000313" key="3">
    <source>
        <dbReference type="EnsemblMetazoa" id="ASIC015741-PA"/>
    </source>
</evidence>
<gene>
    <name evidence="2" type="ORF">ZHAS_00015741</name>
</gene>
<proteinExistence type="predicted"/>
<feature type="chain" id="PRO_5001784829" evidence="1">
    <location>
        <begin position="22"/>
        <end position="122"/>
    </location>
</feature>
<dbReference type="EMBL" id="ATLV01022466">
    <property type="status" value="NOT_ANNOTATED_CDS"/>
    <property type="molecule type" value="Genomic_DNA"/>
</dbReference>
<dbReference type="EnsemblMetazoa" id="ASIC015741-RA">
    <property type="protein sequence ID" value="ASIC015741-PA"/>
    <property type="gene ID" value="ASIC015741"/>
</dbReference>
<dbReference type="AlphaFoldDB" id="A0A084WBU9"/>